<name>E9AQS2_LEIMU</name>
<keyword evidence="2" id="KW-1185">Reference proteome</keyword>
<dbReference type="GeneID" id="13450132"/>
<proteinExistence type="predicted"/>
<reference evidence="1 2" key="1">
    <citation type="journal article" date="2011" name="Genome Res.">
        <title>Chromosome and gene copy number variation allow major structural change between species and strains of Leishmania.</title>
        <authorList>
            <person name="Rogers M.B."/>
            <person name="Hilley J.D."/>
            <person name="Dickens N.J."/>
            <person name="Wilkes J."/>
            <person name="Bates P.A."/>
            <person name="Depledge D.P."/>
            <person name="Harris D."/>
            <person name="Her Y."/>
            <person name="Herzyk P."/>
            <person name="Imamura H."/>
            <person name="Otto T.D."/>
            <person name="Sanders M."/>
            <person name="Seeger K."/>
            <person name="Dujardin J.C."/>
            <person name="Berriman M."/>
            <person name="Smith D.F."/>
            <person name="Hertz-Fowler C."/>
            <person name="Mottram J.C."/>
        </authorList>
    </citation>
    <scope>NUCLEOTIDE SEQUENCE [LARGE SCALE GENOMIC DNA]</scope>
    <source>
        <strain evidence="1 2">MHOM/GT/2001/U1103</strain>
    </source>
</reference>
<sequence length="245" mass="26166">MVYESPPPPPLHGALCQRLRSSCVPLSLTHSLSRLALSPPPPLPLPPVVVHSVYADAPAHWRTCSSPLVVARCGGEGRTHPLPLPVLSASHMRRLSGSSTASSAHEAADPGSGDVDMAGVQVLESSVDFMSLFYCHLTSCPPHGPFVYYAAMTLVRRAKRRYGASGSNSVTDADVFSAYASWSNDAMGADGTAAVLRALTIPNVMALIEKRYDTTHLSNWPLLYVPAEIRSADVDALIQQQPQQG</sequence>
<dbReference type="PhylomeDB" id="E9AQS2"/>
<gene>
    <name evidence="1" type="ORF">LMXM_16_1120</name>
</gene>
<evidence type="ECO:0000313" key="2">
    <source>
        <dbReference type="Proteomes" id="UP000007259"/>
    </source>
</evidence>
<evidence type="ECO:0000313" key="1">
    <source>
        <dbReference type="EMBL" id="CBZ25293.1"/>
    </source>
</evidence>
<dbReference type="AlphaFoldDB" id="E9AQS2"/>
<dbReference type="KEGG" id="lmi:LMXM_16_1120"/>
<dbReference type="Proteomes" id="UP000007259">
    <property type="component" value="Chromosome 16"/>
</dbReference>
<dbReference type="OrthoDB" id="240850at2759"/>
<dbReference type="RefSeq" id="XP_003873799.1">
    <property type="nucleotide sequence ID" value="XM_003873750.1"/>
</dbReference>
<protein>
    <submittedName>
        <fullName evidence="1">Uncharacterized protein</fullName>
    </submittedName>
</protein>
<organism evidence="1 2">
    <name type="scientific">Leishmania mexicana (strain MHOM/GT/2001/U1103)</name>
    <dbReference type="NCBI Taxonomy" id="929439"/>
    <lineage>
        <taxon>Eukaryota</taxon>
        <taxon>Discoba</taxon>
        <taxon>Euglenozoa</taxon>
        <taxon>Kinetoplastea</taxon>
        <taxon>Metakinetoplastina</taxon>
        <taxon>Trypanosomatida</taxon>
        <taxon>Trypanosomatidae</taxon>
        <taxon>Leishmaniinae</taxon>
        <taxon>Leishmania</taxon>
    </lineage>
</organism>
<dbReference type="VEuPathDB" id="TriTrypDB:LmxM.16.1120"/>
<accession>E9AQS2</accession>
<dbReference type="EMBL" id="FR799569">
    <property type="protein sequence ID" value="CBZ25293.1"/>
    <property type="molecule type" value="Genomic_DNA"/>
</dbReference>